<protein>
    <recommendedName>
        <fullName evidence="4">Bacterial Ig-like domain-containing protein</fullName>
    </recommendedName>
</protein>
<feature type="compositionally biased region" description="Polar residues" evidence="1">
    <location>
        <begin position="573"/>
        <end position="584"/>
    </location>
</feature>
<keyword evidence="3" id="KW-1185">Reference proteome</keyword>
<organism evidence="2 3">
    <name type="scientific">Terrabacter carboxydivorans</name>
    <dbReference type="NCBI Taxonomy" id="619730"/>
    <lineage>
        <taxon>Bacteria</taxon>
        <taxon>Bacillati</taxon>
        <taxon>Actinomycetota</taxon>
        <taxon>Actinomycetes</taxon>
        <taxon>Micrococcales</taxon>
        <taxon>Intrasporangiaceae</taxon>
        <taxon>Terrabacter</taxon>
    </lineage>
</organism>
<feature type="compositionally biased region" description="Polar residues" evidence="1">
    <location>
        <begin position="15"/>
        <end position="25"/>
    </location>
</feature>
<dbReference type="EMBL" id="BAAARE010000035">
    <property type="protein sequence ID" value="GAA2501774.1"/>
    <property type="molecule type" value="Genomic_DNA"/>
</dbReference>
<dbReference type="RefSeq" id="WP_344257336.1">
    <property type="nucleotide sequence ID" value="NZ_BAAARE010000035.1"/>
</dbReference>
<evidence type="ECO:0000313" key="2">
    <source>
        <dbReference type="EMBL" id="GAA2501774.1"/>
    </source>
</evidence>
<feature type="region of interest" description="Disordered" evidence="1">
    <location>
        <begin position="90"/>
        <end position="125"/>
    </location>
</feature>
<name>A0ABP5ZTD5_9MICO</name>
<reference evidence="3" key="1">
    <citation type="journal article" date="2019" name="Int. J. Syst. Evol. Microbiol.">
        <title>The Global Catalogue of Microorganisms (GCM) 10K type strain sequencing project: providing services to taxonomists for standard genome sequencing and annotation.</title>
        <authorList>
            <consortium name="The Broad Institute Genomics Platform"/>
            <consortium name="The Broad Institute Genome Sequencing Center for Infectious Disease"/>
            <person name="Wu L."/>
            <person name="Ma J."/>
        </authorList>
    </citation>
    <scope>NUCLEOTIDE SEQUENCE [LARGE SCALE GENOMIC DNA]</scope>
    <source>
        <strain evidence="3">JCM 16259</strain>
    </source>
</reference>
<sequence>MIADQNKTVVRDGAPSQNGANGTNLTAGQSFALSASASVTDPPPVTQMDQNGVPNVISYQMPVAYTLTGRNYLDLGLSDDDFVPVSLDAGSGGAGMRTVGSGSKPGSERGTGSDSIRSGAIVSGARRNETAGLRADVVAEGSEPDPRNALVVPDSIVLGTPPAAGDTSPGPVIVLHPFQLSDDLAALTWEQVRAAQQAGRCILVYRSGGGRWHYRVVTPPPLPVVPQSAVGGAGHLQGRLRAAAAVPGRADVKSLEGRSVTRLAPEARPEPDPGGDDGPPEVSPYVTVLIVSPDRRTPSQNAPSGGVDLSVTGRVGGRLVTNKCAYLSVNGGGESKLDVARDGTWEGVVSITATGVYHLAVRATADSSDGVLEASDGFDYTVTLDLPPAPPAAPSIIITTPDTTHTVIAPSGQAVVTIAGTVNANGGSPVAGVSVAVDGDQAGAVAVEIPDGRADWSTDAVLGKGRHNIVVTGTNMDGVPAPAASATVTVSQEQKFQRIERRLFLAETLALSSYLTAVGAGRLVKVFSLMAGEEALFKVNTYSKDAQTSKNASSILDSSSTEASADFEDTVAAEQSSKRNSSTEVDLKLDASVNANWGWGSANIHGSAGRKANSAREDTTKDVRTAVAKHAEKAASNRSVTVNTEFTTQVEAGKTEDTTRTLKNINVGRVLNYTFRQVTQEVLVTLSLVGFALVDRTVDVLLNDDGTQQRDEQSNLVIRTTVTEMGLSELYRFATQNLTAEHQPDFLLGLRDILTTIPDYEGALQSAVEEFTPTVDGTPRPDLTFLRVPPGLHQDVTTTAGATVHVPGIVLSTDVHYMPVDALMVDAVLGGGNALDSYSRALQEVTIAERQAAVTARSTAVAREQLAQQIIADKDRDAAAVWQMLYPQPLNVPATINVPAAATSETAASSGV</sequence>
<feature type="region of interest" description="Disordered" evidence="1">
    <location>
        <begin position="256"/>
        <end position="284"/>
    </location>
</feature>
<feature type="region of interest" description="Disordered" evidence="1">
    <location>
        <begin position="566"/>
        <end position="585"/>
    </location>
</feature>
<evidence type="ECO:0000256" key="1">
    <source>
        <dbReference type="SAM" id="MobiDB-lite"/>
    </source>
</evidence>
<feature type="region of interest" description="Disordered" evidence="1">
    <location>
        <begin position="1"/>
        <end position="25"/>
    </location>
</feature>
<comment type="caution">
    <text evidence="2">The sequence shown here is derived from an EMBL/GenBank/DDBJ whole genome shotgun (WGS) entry which is preliminary data.</text>
</comment>
<evidence type="ECO:0000313" key="3">
    <source>
        <dbReference type="Proteomes" id="UP001500730"/>
    </source>
</evidence>
<dbReference type="Proteomes" id="UP001500730">
    <property type="component" value="Unassembled WGS sequence"/>
</dbReference>
<proteinExistence type="predicted"/>
<evidence type="ECO:0008006" key="4">
    <source>
        <dbReference type="Google" id="ProtNLM"/>
    </source>
</evidence>
<accession>A0ABP5ZTD5</accession>
<gene>
    <name evidence="2" type="ORF">GCM10009858_44930</name>
</gene>